<dbReference type="PRINTS" id="PR01490">
    <property type="entry name" value="RTXTOXIND"/>
</dbReference>
<organism evidence="13 14">
    <name type="scientific">Azohydromonas lata</name>
    <dbReference type="NCBI Taxonomy" id="45677"/>
    <lineage>
        <taxon>Bacteria</taxon>
        <taxon>Pseudomonadati</taxon>
        <taxon>Pseudomonadota</taxon>
        <taxon>Betaproteobacteria</taxon>
        <taxon>Burkholderiales</taxon>
        <taxon>Sphaerotilaceae</taxon>
        <taxon>Azohydromonas</taxon>
    </lineage>
</organism>
<evidence type="ECO:0000256" key="8">
    <source>
        <dbReference type="ARBA" id="ARBA00023136"/>
    </source>
</evidence>
<keyword evidence="14" id="KW-1185">Reference proteome</keyword>
<dbReference type="PANTHER" id="PTHR30386">
    <property type="entry name" value="MEMBRANE FUSION SUBUNIT OF EMRAB-TOLC MULTIDRUG EFFLUX PUMP"/>
    <property type="match status" value="1"/>
</dbReference>
<keyword evidence="5 9" id="KW-0997">Cell inner membrane</keyword>
<comment type="subcellular location">
    <subcellularLocation>
        <location evidence="1 9">Cell inner membrane</location>
        <topology evidence="1 9">Single-pass membrane protein</topology>
    </subcellularLocation>
</comment>
<accession>A0ABU5IHM4</accession>
<keyword evidence="3 9" id="KW-0813">Transport</keyword>
<comment type="similarity">
    <text evidence="2 9">Belongs to the membrane fusion protein (MFP) (TC 8.A.1) family.</text>
</comment>
<evidence type="ECO:0000256" key="6">
    <source>
        <dbReference type="ARBA" id="ARBA00022692"/>
    </source>
</evidence>
<evidence type="ECO:0000256" key="9">
    <source>
        <dbReference type="RuleBase" id="RU365093"/>
    </source>
</evidence>
<evidence type="ECO:0000259" key="11">
    <source>
        <dbReference type="Pfam" id="PF25994"/>
    </source>
</evidence>
<keyword evidence="8 9" id="KW-0472">Membrane</keyword>
<protein>
    <recommendedName>
        <fullName evidence="9">Membrane fusion protein (MFP) family protein</fullName>
    </recommendedName>
</protein>
<evidence type="ECO:0000313" key="14">
    <source>
        <dbReference type="Proteomes" id="UP001293718"/>
    </source>
</evidence>
<gene>
    <name evidence="13" type="ORF">SM757_17820</name>
</gene>
<name>A0ABU5IHM4_9BURK</name>
<evidence type="ECO:0000259" key="12">
    <source>
        <dbReference type="Pfam" id="PF26002"/>
    </source>
</evidence>
<evidence type="ECO:0000256" key="5">
    <source>
        <dbReference type="ARBA" id="ARBA00022519"/>
    </source>
</evidence>
<dbReference type="Pfam" id="PF26002">
    <property type="entry name" value="Beta-barrel_AprE"/>
    <property type="match status" value="1"/>
</dbReference>
<sequence length="449" mass="48797">MAAPAFAPSGMEAANDAVVHGWQRQARRLILAGLVALALALGLLVAWVALAPLAGATVAVGMVRVDTHRKTVQHRDGGIVREILVREGDHVAAGQPLLTLDDARVDATYQMLRSQLDAQTLRQARLLAEREGASTWQAPPALRPRRAEPRLAEALAREQALFEARRGALQNQQRLLVQQLAQVALEQEAREREFTAMQQAVASMREELELNRTLAEQAFVNRTRVMALERTAADYQGRIDANRAELAQARQRAGELQARLDALREGYRQEASAELRDTQGHIVELEEQLASAQDARQRLAVPAPVSGRVVDLRVTTPGGSIGPRDALMDIVPDGSPLLVEAHVGVDAIAELRAGQSADVRLTAYRQRSTPLITGRVTQVSADALRDRDNGTPYYVVQVALDPASLAAAGEVALQPGMAAEVFIRSRAGTALDFLVEPLLNAARRSLRQH</sequence>
<dbReference type="SUPFAM" id="SSF111369">
    <property type="entry name" value="HlyD-like secretion proteins"/>
    <property type="match status" value="1"/>
</dbReference>
<dbReference type="EMBL" id="JAXOJX010000030">
    <property type="protein sequence ID" value="MDZ5458438.1"/>
    <property type="molecule type" value="Genomic_DNA"/>
</dbReference>
<evidence type="ECO:0000256" key="4">
    <source>
        <dbReference type="ARBA" id="ARBA00022475"/>
    </source>
</evidence>
<dbReference type="PANTHER" id="PTHR30386:SF17">
    <property type="entry name" value="ALKALINE PROTEASE SECRETION PROTEIN APRE"/>
    <property type="match status" value="1"/>
</dbReference>
<feature type="transmembrane region" description="Helical" evidence="9">
    <location>
        <begin position="29"/>
        <end position="50"/>
    </location>
</feature>
<evidence type="ECO:0000256" key="1">
    <source>
        <dbReference type="ARBA" id="ARBA00004377"/>
    </source>
</evidence>
<feature type="domain" description="AprE-like beta-barrel" evidence="12">
    <location>
        <begin position="337"/>
        <end position="425"/>
    </location>
</feature>
<dbReference type="Proteomes" id="UP001293718">
    <property type="component" value="Unassembled WGS sequence"/>
</dbReference>
<keyword evidence="4 9" id="KW-1003">Cell membrane</keyword>
<evidence type="ECO:0000313" key="13">
    <source>
        <dbReference type="EMBL" id="MDZ5458438.1"/>
    </source>
</evidence>
<dbReference type="RefSeq" id="WP_322466515.1">
    <property type="nucleotide sequence ID" value="NZ_JAXOJX010000030.1"/>
</dbReference>
<evidence type="ECO:0000256" key="10">
    <source>
        <dbReference type="SAM" id="Coils"/>
    </source>
</evidence>
<dbReference type="InterPro" id="IPR058982">
    <property type="entry name" value="Beta-barrel_AprE"/>
</dbReference>
<dbReference type="Gene3D" id="2.40.50.100">
    <property type="match status" value="1"/>
</dbReference>
<feature type="coiled-coil region" evidence="10">
    <location>
        <begin position="232"/>
        <end position="295"/>
    </location>
</feature>
<keyword evidence="7 9" id="KW-1133">Transmembrane helix</keyword>
<dbReference type="Pfam" id="PF25994">
    <property type="entry name" value="HH_AprE"/>
    <property type="match status" value="1"/>
</dbReference>
<dbReference type="InterPro" id="IPR050739">
    <property type="entry name" value="MFP"/>
</dbReference>
<proteinExistence type="inferred from homology"/>
<dbReference type="InterPro" id="IPR010129">
    <property type="entry name" value="T1SS_HlyD"/>
</dbReference>
<evidence type="ECO:0000256" key="7">
    <source>
        <dbReference type="ARBA" id="ARBA00022989"/>
    </source>
</evidence>
<evidence type="ECO:0000256" key="2">
    <source>
        <dbReference type="ARBA" id="ARBA00009477"/>
    </source>
</evidence>
<comment type="caution">
    <text evidence="13">The sequence shown here is derived from an EMBL/GenBank/DDBJ whole genome shotgun (WGS) entry which is preliminary data.</text>
</comment>
<dbReference type="Gene3D" id="2.40.30.170">
    <property type="match status" value="1"/>
</dbReference>
<feature type="domain" description="AprE-like long alpha-helical hairpin" evidence="11">
    <location>
        <begin position="106"/>
        <end position="294"/>
    </location>
</feature>
<evidence type="ECO:0000256" key="3">
    <source>
        <dbReference type="ARBA" id="ARBA00022448"/>
    </source>
</evidence>
<dbReference type="InterPro" id="IPR058781">
    <property type="entry name" value="HH_AprE-like"/>
</dbReference>
<dbReference type="NCBIfam" id="TIGR01843">
    <property type="entry name" value="type_I_hlyD"/>
    <property type="match status" value="1"/>
</dbReference>
<keyword evidence="6 9" id="KW-0812">Transmembrane</keyword>
<reference evidence="13 14" key="1">
    <citation type="submission" date="2023-11" db="EMBL/GenBank/DDBJ databases">
        <title>Draft genome of Azohydromonas lata strain H1 (DSM1123), a polyhydroxyalkanoate producer.</title>
        <authorList>
            <person name="Traversa D."/>
            <person name="D'Addabbo P."/>
            <person name="Pazzani C."/>
            <person name="Manzari C."/>
            <person name="Chiara M."/>
            <person name="Scrascia M."/>
        </authorList>
    </citation>
    <scope>NUCLEOTIDE SEQUENCE [LARGE SCALE GENOMIC DNA]</scope>
    <source>
        <strain evidence="13 14">H1</strain>
    </source>
</reference>
<keyword evidence="10" id="KW-0175">Coiled coil</keyword>